<dbReference type="AlphaFoldDB" id="A0A1N7FSC1"/>
<dbReference type="Proteomes" id="UP000186218">
    <property type="component" value="Unassembled WGS sequence"/>
</dbReference>
<dbReference type="RefSeq" id="WP_076479514.1">
    <property type="nucleotide sequence ID" value="NZ_FTNT01000006.1"/>
</dbReference>
<evidence type="ECO:0000313" key="2">
    <source>
        <dbReference type="EMBL" id="SIS03220.1"/>
    </source>
</evidence>
<dbReference type="OrthoDB" id="4774719at2"/>
<feature type="region of interest" description="Disordered" evidence="1">
    <location>
        <begin position="1"/>
        <end position="20"/>
    </location>
</feature>
<dbReference type="STRING" id="1344003.SAMN05445060_2243"/>
<organism evidence="2 3">
    <name type="scientific">Williamsia sterculiae</name>
    <dbReference type="NCBI Taxonomy" id="1344003"/>
    <lineage>
        <taxon>Bacteria</taxon>
        <taxon>Bacillati</taxon>
        <taxon>Actinomycetota</taxon>
        <taxon>Actinomycetes</taxon>
        <taxon>Mycobacteriales</taxon>
        <taxon>Nocardiaceae</taxon>
        <taxon>Williamsia</taxon>
    </lineage>
</organism>
<accession>A0A1N7FSC1</accession>
<keyword evidence="3" id="KW-1185">Reference proteome</keyword>
<feature type="compositionally biased region" description="Low complexity" evidence="1">
    <location>
        <begin position="191"/>
        <end position="200"/>
    </location>
</feature>
<evidence type="ECO:0000256" key="1">
    <source>
        <dbReference type="SAM" id="MobiDB-lite"/>
    </source>
</evidence>
<name>A0A1N7FSC1_9NOCA</name>
<reference evidence="2 3" key="1">
    <citation type="submission" date="2017-01" db="EMBL/GenBank/DDBJ databases">
        <authorList>
            <person name="Mah S.A."/>
            <person name="Swanson W.J."/>
            <person name="Moy G.W."/>
            <person name="Vacquier V.D."/>
        </authorList>
    </citation>
    <scope>NUCLEOTIDE SEQUENCE [LARGE SCALE GENOMIC DNA]</scope>
    <source>
        <strain evidence="2 3">CPCC 203464</strain>
    </source>
</reference>
<sequence length="208" mass="22336">MSERHDLGDPGPPSHGQPSLTALTSDFIRQSVMVGMETTNQLVGLPLRMLRLLEQLELVLGGVREVADNVNGLADRANYLLDRAEAVVDDAQGATSTMTPLVDVLRPTVQQLTAELDDDEVRAALEHLIDQLPDLIALTAEHSVPVMNTLQNLGPNIAELVGVTKDVRRALIGVPGMKRLRNRAGARRTTGRPPGAGAAIDPPPTRTE</sequence>
<feature type="region of interest" description="Disordered" evidence="1">
    <location>
        <begin position="183"/>
        <end position="208"/>
    </location>
</feature>
<protein>
    <submittedName>
        <fullName evidence="2">Uncharacterized protein</fullName>
    </submittedName>
</protein>
<gene>
    <name evidence="2" type="ORF">SAMN05445060_2243</name>
</gene>
<evidence type="ECO:0000313" key="3">
    <source>
        <dbReference type="Proteomes" id="UP000186218"/>
    </source>
</evidence>
<dbReference type="EMBL" id="FTNT01000006">
    <property type="protein sequence ID" value="SIS03220.1"/>
    <property type="molecule type" value="Genomic_DNA"/>
</dbReference>
<proteinExistence type="predicted"/>